<evidence type="ECO:0000313" key="4">
    <source>
        <dbReference type="EMBL" id="WNL22303.1"/>
    </source>
</evidence>
<dbReference type="EMBL" id="CP134851">
    <property type="protein sequence ID" value="WNL23660.1"/>
    <property type="molecule type" value="Genomic_DNA"/>
</dbReference>
<gene>
    <name evidence="2" type="ORF">RJG51_07920</name>
    <name evidence="1" type="ORF">RJG52_00895</name>
    <name evidence="3" type="ORF">RJG53_05360</name>
    <name evidence="5" type="ORF">RJG55_00900</name>
    <name evidence="4" type="ORF">RJG56_05210</name>
    <name evidence="6" type="ORF">RJG57_10420</name>
</gene>
<evidence type="ECO:0000313" key="1">
    <source>
        <dbReference type="EMBL" id="WNL12641.1"/>
    </source>
</evidence>
<name>A0AA96CMU8_9BACT</name>
<evidence type="ECO:0000313" key="5">
    <source>
        <dbReference type="EMBL" id="WNL23660.1"/>
    </source>
</evidence>
<dbReference type="EMBL" id="CP134849">
    <property type="protein sequence ID" value="WNL20161.1"/>
    <property type="molecule type" value="Genomic_DNA"/>
</dbReference>
<evidence type="ECO:0000313" key="3">
    <source>
        <dbReference type="EMBL" id="WNL20161.1"/>
    </source>
</evidence>
<dbReference type="EMBL" id="CP134844">
    <property type="protein sequence ID" value="WNL12641.1"/>
    <property type="molecule type" value="Genomic_DNA"/>
</dbReference>
<dbReference type="EMBL" id="CP134852">
    <property type="protein sequence ID" value="WNL25448.1"/>
    <property type="molecule type" value="Genomic_DNA"/>
</dbReference>
<organism evidence="1">
    <name type="scientific">Arcobacter sp. AZ-2023</name>
    <dbReference type="NCBI Taxonomy" id="3074453"/>
    <lineage>
        <taxon>Bacteria</taxon>
        <taxon>Pseudomonadati</taxon>
        <taxon>Campylobacterota</taxon>
        <taxon>Epsilonproteobacteria</taxon>
        <taxon>Campylobacterales</taxon>
        <taxon>Arcobacteraceae</taxon>
        <taxon>Arcobacter</taxon>
    </lineage>
</organism>
<accession>A0AA96CMU8</accession>
<dbReference type="EMBL" id="CP134850">
    <property type="protein sequence ID" value="WNL22303.1"/>
    <property type="molecule type" value="Genomic_DNA"/>
</dbReference>
<proteinExistence type="predicted"/>
<dbReference type="EMBL" id="CP134845">
    <property type="protein sequence ID" value="WNL13958.1"/>
    <property type="molecule type" value="Genomic_DNA"/>
</dbReference>
<reference evidence="1" key="2">
    <citation type="submission" date="2023-09" db="EMBL/GenBank/DDBJ databases">
        <title>Characterization of Arcobacter Isolates from Retail Chicken Sold in Supermarkets in Tbilisi, Georgia.</title>
        <authorList>
            <person name="Matthias R."/>
            <person name="Zautner A.E."/>
        </authorList>
    </citation>
    <scope>NUCLEOTIDE SEQUENCE</scope>
    <source>
        <strain evidence="2">LEO 108</strain>
        <strain evidence="1">LEO 109</strain>
    </source>
</reference>
<dbReference type="AlphaFoldDB" id="A0AA96CMU8"/>
<protein>
    <submittedName>
        <fullName evidence="1">Uncharacterized protein</fullName>
    </submittedName>
</protein>
<evidence type="ECO:0000313" key="2">
    <source>
        <dbReference type="EMBL" id="WNL13958.1"/>
    </source>
</evidence>
<reference evidence="3" key="1">
    <citation type="submission" date="2023-09" db="EMBL/GenBank/DDBJ databases">
        <title>Arcobacter tbilisiensis sp. nov. isolated from chicken meat in Tbilisi, Georgia.</title>
        <authorList>
            <person name="Matthias R."/>
            <person name="Zautner A.E."/>
        </authorList>
    </citation>
    <scope>NUCLEOTIDE SEQUENCE</scope>
    <source>
        <strain evidence="6">LEO 70</strain>
        <strain evidence="5">LEO 74</strain>
        <strain evidence="4">LEO 79</strain>
        <strain evidence="3">LEO 99</strain>
    </source>
</reference>
<evidence type="ECO:0000313" key="6">
    <source>
        <dbReference type="EMBL" id="WNL25448.1"/>
    </source>
</evidence>
<sequence>MISPIQTGKTYGVLHTESFFSFLGFAKKVGSDEIQKIDVFLDDKLIDTIEANEFIQKIDDMYDVENKAFTYNLPTQYIGKKAILSFKNHESGEELLNSPYTLIDKNHEKFNEARFLHSLSEPISEEMKNMYCPNSIGFLATKENLEDEEFIGYIKELFERFPNVQFKGFYTNLQYIKNNKKNLTFLEFIYISNIEDIIKNIEIWISNKELENGFSKLKELIECETKNIYSCYYDTTLKDLQIQNFDNDSITNSIYQLYHEYFGLDFDNIKKLNFNDIKINTYLNLQNTGIKFNFETIDSMVIHKLCLIDNISYALNNTQFKNNSTKFTKIYRLLQYNNN</sequence>